<keyword evidence="12" id="KW-1185">Reference proteome</keyword>
<dbReference type="STRING" id="36849.OXPF_13400"/>
<evidence type="ECO:0000256" key="2">
    <source>
        <dbReference type="ARBA" id="ARBA00001946"/>
    </source>
</evidence>
<dbReference type="EMBL" id="LKET01000028">
    <property type="protein sequence ID" value="KPU44862.1"/>
    <property type="molecule type" value="Genomic_DNA"/>
</dbReference>
<feature type="binding site" evidence="9">
    <location>
        <position position="9"/>
    </location>
    <ligand>
        <name>a divalent metal cation</name>
        <dbReference type="ChEBI" id="CHEBI:60240"/>
    </ligand>
</feature>
<comment type="cofactor">
    <cofactor evidence="9">
        <name>a divalent metal cation</name>
        <dbReference type="ChEBI" id="CHEBI:60240"/>
    </cofactor>
    <text evidence="9">Binds 1 divalent metal cation per subunit.</text>
</comment>
<evidence type="ECO:0000256" key="6">
    <source>
        <dbReference type="ARBA" id="ARBA00022723"/>
    </source>
</evidence>
<sequence>MNILITNDDGIDSPGIYALTKQFIHEGNVVISAPDRQRSACSHSITMHGPITVLQYSFYNLNCKAYAVSGTPVDCVKLAYEKFAEEKFDVVLSGINDGGNLGSDVLYSGTVSAAIEGALLGIPSIAISLSQGNGSRDYDAAAHYAYEIYRKYLSEKFLPGTVLNVNVPPVKKDEIKGIIATSLGDRKYNNNYEERLDPQGNIHYWLTGDIVKTENNNATDIYAVENNYVSVTPMHFELTKYEYINKISKWFMKE</sequence>
<keyword evidence="6 9" id="KW-0479">Metal-binding</keyword>
<dbReference type="GO" id="GO:0008253">
    <property type="term" value="F:5'-nucleotidase activity"/>
    <property type="evidence" value="ECO:0007669"/>
    <property type="project" value="UniProtKB-UniRule"/>
</dbReference>
<keyword evidence="7 9" id="KW-0547">Nucleotide-binding</keyword>
<dbReference type="NCBIfam" id="NF010543">
    <property type="entry name" value="PRK13933.1"/>
    <property type="match status" value="1"/>
</dbReference>
<gene>
    <name evidence="9 11" type="primary">surE</name>
    <name evidence="11" type="ORF">OXPF_13400</name>
</gene>
<evidence type="ECO:0000256" key="1">
    <source>
        <dbReference type="ARBA" id="ARBA00000815"/>
    </source>
</evidence>
<dbReference type="FunFam" id="3.40.1210.10:FF:000001">
    <property type="entry name" value="5'/3'-nucleotidase SurE"/>
    <property type="match status" value="1"/>
</dbReference>
<evidence type="ECO:0000256" key="3">
    <source>
        <dbReference type="ARBA" id="ARBA00004496"/>
    </source>
</evidence>
<keyword evidence="8 9" id="KW-0378">Hydrolase</keyword>
<dbReference type="NCBIfam" id="NF001492">
    <property type="entry name" value="PRK00346.2-2"/>
    <property type="match status" value="1"/>
</dbReference>
<evidence type="ECO:0000256" key="4">
    <source>
        <dbReference type="ARBA" id="ARBA00011062"/>
    </source>
</evidence>
<dbReference type="InterPro" id="IPR030048">
    <property type="entry name" value="SurE"/>
</dbReference>
<comment type="cofactor">
    <cofactor evidence="2">
        <name>Mg(2+)</name>
        <dbReference type="ChEBI" id="CHEBI:18420"/>
    </cofactor>
</comment>
<dbReference type="EC" id="3.1.3.5" evidence="9"/>
<evidence type="ECO:0000256" key="8">
    <source>
        <dbReference type="ARBA" id="ARBA00022801"/>
    </source>
</evidence>
<dbReference type="InterPro" id="IPR036523">
    <property type="entry name" value="SurE-like_sf"/>
</dbReference>
<comment type="catalytic activity">
    <reaction evidence="1 9">
        <text>a ribonucleoside 5'-phosphate + H2O = a ribonucleoside + phosphate</text>
        <dbReference type="Rhea" id="RHEA:12484"/>
        <dbReference type="ChEBI" id="CHEBI:15377"/>
        <dbReference type="ChEBI" id="CHEBI:18254"/>
        <dbReference type="ChEBI" id="CHEBI:43474"/>
        <dbReference type="ChEBI" id="CHEBI:58043"/>
        <dbReference type="EC" id="3.1.3.5"/>
    </reaction>
</comment>
<keyword evidence="5 9" id="KW-0963">Cytoplasm</keyword>
<dbReference type="GO" id="GO:0000166">
    <property type="term" value="F:nucleotide binding"/>
    <property type="evidence" value="ECO:0007669"/>
    <property type="project" value="UniProtKB-KW"/>
</dbReference>
<dbReference type="AlphaFoldDB" id="A0A0P8WQP4"/>
<dbReference type="GO" id="GO:0046872">
    <property type="term" value="F:metal ion binding"/>
    <property type="evidence" value="ECO:0007669"/>
    <property type="project" value="UniProtKB-UniRule"/>
</dbReference>
<evidence type="ECO:0000313" key="12">
    <source>
        <dbReference type="Proteomes" id="UP000050326"/>
    </source>
</evidence>
<proteinExistence type="inferred from homology"/>
<dbReference type="Proteomes" id="UP000050326">
    <property type="component" value="Unassembled WGS sequence"/>
</dbReference>
<evidence type="ECO:0000256" key="9">
    <source>
        <dbReference type="HAMAP-Rule" id="MF_00060"/>
    </source>
</evidence>
<evidence type="ECO:0000259" key="10">
    <source>
        <dbReference type="Pfam" id="PF01975"/>
    </source>
</evidence>
<dbReference type="Gene3D" id="3.40.1210.10">
    <property type="entry name" value="Survival protein SurE-like phosphatase/nucleotidase"/>
    <property type="match status" value="1"/>
</dbReference>
<dbReference type="GO" id="GO:0005737">
    <property type="term" value="C:cytoplasm"/>
    <property type="evidence" value="ECO:0007669"/>
    <property type="project" value="UniProtKB-SubCell"/>
</dbReference>
<dbReference type="PANTHER" id="PTHR30457:SF0">
    <property type="entry name" value="PHOSPHATASE, PUTATIVE (AFU_ORTHOLOGUE AFUA_4G01070)-RELATED"/>
    <property type="match status" value="1"/>
</dbReference>
<accession>A0A0P8WQP4</accession>
<comment type="caution">
    <text evidence="11">The sequence shown here is derived from an EMBL/GenBank/DDBJ whole genome shotgun (WGS) entry which is preliminary data.</text>
</comment>
<name>A0A0P8WQP4_9CLOT</name>
<feature type="binding site" evidence="9">
    <location>
        <position position="96"/>
    </location>
    <ligand>
        <name>a divalent metal cation</name>
        <dbReference type="ChEBI" id="CHEBI:60240"/>
    </ligand>
</feature>
<reference evidence="11 12" key="1">
    <citation type="submission" date="2015-09" db="EMBL/GenBank/DDBJ databases">
        <title>Genome sequence of Oxobacter pfennigii DSM 3222.</title>
        <authorList>
            <person name="Poehlein A."/>
            <person name="Bengelsdorf F.R."/>
            <person name="Schiel-Bengelsdorf B."/>
            <person name="Duerre P."/>
            <person name="Daniel R."/>
        </authorList>
    </citation>
    <scope>NUCLEOTIDE SEQUENCE [LARGE SCALE GENOMIC DNA]</scope>
    <source>
        <strain evidence="11 12">DSM 3222</strain>
    </source>
</reference>
<feature type="binding site" evidence="9">
    <location>
        <position position="8"/>
    </location>
    <ligand>
        <name>a divalent metal cation</name>
        <dbReference type="ChEBI" id="CHEBI:60240"/>
    </ligand>
</feature>
<comment type="subcellular location">
    <subcellularLocation>
        <location evidence="3 9">Cytoplasm</location>
    </subcellularLocation>
</comment>
<comment type="function">
    <text evidence="9">Nucleotidase that shows phosphatase activity on nucleoside 5'-monophosphates.</text>
</comment>
<comment type="similarity">
    <text evidence="4 9">Belongs to the SurE nucleotidase family.</text>
</comment>
<dbReference type="PANTHER" id="PTHR30457">
    <property type="entry name" value="5'-NUCLEOTIDASE SURE"/>
    <property type="match status" value="1"/>
</dbReference>
<dbReference type="RefSeq" id="WP_054874421.1">
    <property type="nucleotide sequence ID" value="NZ_LKET01000028.1"/>
</dbReference>
<evidence type="ECO:0000256" key="7">
    <source>
        <dbReference type="ARBA" id="ARBA00022741"/>
    </source>
</evidence>
<dbReference type="InterPro" id="IPR002828">
    <property type="entry name" value="SurE-like_Pase/nucleotidase"/>
</dbReference>
<dbReference type="SUPFAM" id="SSF64167">
    <property type="entry name" value="SurE-like"/>
    <property type="match status" value="1"/>
</dbReference>
<protein>
    <recommendedName>
        <fullName evidence="9">5'-nucleotidase SurE</fullName>
        <ecNumber evidence="9">3.1.3.5</ecNumber>
    </recommendedName>
    <alternativeName>
        <fullName evidence="9">Nucleoside 5'-monophosphate phosphohydrolase</fullName>
    </alternativeName>
</protein>
<feature type="domain" description="Survival protein SurE-like phosphatase/nucleotidase" evidence="10">
    <location>
        <begin position="3"/>
        <end position="189"/>
    </location>
</feature>
<dbReference type="NCBIfam" id="TIGR00087">
    <property type="entry name" value="surE"/>
    <property type="match status" value="1"/>
</dbReference>
<dbReference type="OrthoDB" id="9780815at2"/>
<dbReference type="NCBIfam" id="NF001490">
    <property type="entry name" value="PRK00346.1-4"/>
    <property type="match status" value="1"/>
</dbReference>
<evidence type="ECO:0000313" key="11">
    <source>
        <dbReference type="EMBL" id="KPU44862.1"/>
    </source>
</evidence>
<feature type="binding site" evidence="9">
    <location>
        <position position="39"/>
    </location>
    <ligand>
        <name>a divalent metal cation</name>
        <dbReference type="ChEBI" id="CHEBI:60240"/>
    </ligand>
</feature>
<dbReference type="Pfam" id="PF01975">
    <property type="entry name" value="SurE"/>
    <property type="match status" value="1"/>
</dbReference>
<dbReference type="HAMAP" id="MF_00060">
    <property type="entry name" value="SurE"/>
    <property type="match status" value="1"/>
</dbReference>
<dbReference type="PATRIC" id="fig|36849.3.peg.1426"/>
<organism evidence="11 12">
    <name type="scientific">Oxobacter pfennigii</name>
    <dbReference type="NCBI Taxonomy" id="36849"/>
    <lineage>
        <taxon>Bacteria</taxon>
        <taxon>Bacillati</taxon>
        <taxon>Bacillota</taxon>
        <taxon>Clostridia</taxon>
        <taxon>Eubacteriales</taxon>
        <taxon>Clostridiaceae</taxon>
        <taxon>Oxobacter</taxon>
    </lineage>
</organism>
<evidence type="ECO:0000256" key="5">
    <source>
        <dbReference type="ARBA" id="ARBA00022490"/>
    </source>
</evidence>